<dbReference type="STRING" id="41875.K8EK71"/>
<evidence type="ECO:0000256" key="1">
    <source>
        <dbReference type="ARBA" id="ARBA00004123"/>
    </source>
</evidence>
<dbReference type="eggNOG" id="KOG3400">
    <property type="taxonomic scope" value="Eukaryota"/>
</dbReference>
<dbReference type="EMBL" id="FO082268">
    <property type="protein sequence ID" value="CCO18637.1"/>
    <property type="molecule type" value="Genomic_DNA"/>
</dbReference>
<dbReference type="GO" id="GO:0005665">
    <property type="term" value="C:RNA polymerase II, core complex"/>
    <property type="evidence" value="ECO:0007669"/>
    <property type="project" value="TreeGrafter"/>
</dbReference>
<protein>
    <recommendedName>
        <fullName evidence="6">DNA-directed RNA polymerases I, II, and III subunit RPABC3</fullName>
    </recommendedName>
</protein>
<sequence>MVAAARGGAADAEASSSIKYEAMFETIDVDPDGKKFDRVSRFVCRSTPYGDSELTLDVNVDVYPIEVGTKFTLVLASTLNTDGSPEDPTTFDQSRNKETLADEYEYVTHGKCYKKTEPNEDVSNGTEKTATYISFGGLLACVKTDAKAMSEVDVDDRVYCLMRKIA</sequence>
<dbReference type="Pfam" id="PF03870">
    <property type="entry name" value="RNA_pol_Rpb8"/>
    <property type="match status" value="1"/>
</dbReference>
<dbReference type="InterPro" id="IPR005570">
    <property type="entry name" value="RPABC3"/>
</dbReference>
<dbReference type="GO" id="GO:0003899">
    <property type="term" value="F:DNA-directed RNA polymerase activity"/>
    <property type="evidence" value="ECO:0007669"/>
    <property type="project" value="InterPro"/>
</dbReference>
<evidence type="ECO:0000313" key="4">
    <source>
        <dbReference type="EMBL" id="CCO18637.1"/>
    </source>
</evidence>
<name>K8EK71_9CHLO</name>
<comment type="similarity">
    <text evidence="2">Belongs to the eukaryotic RPB8 RNA polymerase subunit family.</text>
</comment>
<dbReference type="SUPFAM" id="SSF50249">
    <property type="entry name" value="Nucleic acid-binding proteins"/>
    <property type="match status" value="1"/>
</dbReference>
<dbReference type="PANTHER" id="PTHR10917:SF0">
    <property type="entry name" value="DNA-DIRECTED RNA POLYMERASES I, II, AND III SUBUNIT RPABC3"/>
    <property type="match status" value="1"/>
</dbReference>
<dbReference type="RefSeq" id="XP_007510292.1">
    <property type="nucleotide sequence ID" value="XM_007510230.1"/>
</dbReference>
<dbReference type="OrthoDB" id="20018at2759"/>
<dbReference type="GO" id="GO:0006351">
    <property type="term" value="P:DNA-templated transcription"/>
    <property type="evidence" value="ECO:0007669"/>
    <property type="project" value="InterPro"/>
</dbReference>
<dbReference type="Proteomes" id="UP000198341">
    <property type="component" value="Chromosome 11"/>
</dbReference>
<organism evidence="4 5">
    <name type="scientific">Bathycoccus prasinos</name>
    <dbReference type="NCBI Taxonomy" id="41875"/>
    <lineage>
        <taxon>Eukaryota</taxon>
        <taxon>Viridiplantae</taxon>
        <taxon>Chlorophyta</taxon>
        <taxon>Mamiellophyceae</taxon>
        <taxon>Mamiellales</taxon>
        <taxon>Bathycoccaceae</taxon>
        <taxon>Bathycoccus</taxon>
    </lineage>
</organism>
<dbReference type="PANTHER" id="PTHR10917">
    <property type="entry name" value="DNA-DIRECTED RNA POLYMERASES I, II, AND III SUBUNIT RPABC3"/>
    <property type="match status" value="1"/>
</dbReference>
<dbReference type="AlphaFoldDB" id="K8EK71"/>
<evidence type="ECO:0000313" key="5">
    <source>
        <dbReference type="Proteomes" id="UP000198341"/>
    </source>
</evidence>
<dbReference type="KEGG" id="bpg:Bathy11g01180"/>
<keyword evidence="5" id="KW-1185">Reference proteome</keyword>
<evidence type="ECO:0000256" key="2">
    <source>
        <dbReference type="ARBA" id="ARBA00008912"/>
    </source>
</evidence>
<comment type="subcellular location">
    <subcellularLocation>
        <location evidence="1">Nucleus</location>
    </subcellularLocation>
</comment>
<evidence type="ECO:0000256" key="3">
    <source>
        <dbReference type="ARBA" id="ARBA00023242"/>
    </source>
</evidence>
<dbReference type="GeneID" id="19012798"/>
<dbReference type="PIRSF" id="PIRSF000779">
    <property type="entry name" value="RNA_pol_Rpb8"/>
    <property type="match status" value="1"/>
</dbReference>
<dbReference type="InterPro" id="IPR012340">
    <property type="entry name" value="NA-bd_OB-fold"/>
</dbReference>
<accession>K8EK71</accession>
<reference evidence="4 5" key="1">
    <citation type="submission" date="2011-10" db="EMBL/GenBank/DDBJ databases">
        <authorList>
            <person name="Genoscope - CEA"/>
        </authorList>
    </citation>
    <scope>NUCLEOTIDE SEQUENCE [LARGE SCALE GENOMIC DNA]</scope>
    <source>
        <strain evidence="4 5">RCC 1105</strain>
    </source>
</reference>
<dbReference type="SMART" id="SM00658">
    <property type="entry name" value="RPOL8c"/>
    <property type="match status" value="1"/>
</dbReference>
<keyword evidence="3" id="KW-0539">Nucleus</keyword>
<dbReference type="GO" id="GO:0005736">
    <property type="term" value="C:RNA polymerase I complex"/>
    <property type="evidence" value="ECO:0007669"/>
    <property type="project" value="TreeGrafter"/>
</dbReference>
<dbReference type="Gene3D" id="2.40.50.140">
    <property type="entry name" value="Nucleic acid-binding proteins"/>
    <property type="match status" value="1"/>
</dbReference>
<dbReference type="GO" id="GO:0005666">
    <property type="term" value="C:RNA polymerase III complex"/>
    <property type="evidence" value="ECO:0007669"/>
    <property type="project" value="TreeGrafter"/>
</dbReference>
<evidence type="ECO:0008006" key="6">
    <source>
        <dbReference type="Google" id="ProtNLM"/>
    </source>
</evidence>
<gene>
    <name evidence="4" type="ordered locus">Bathy11g01180</name>
</gene>
<proteinExistence type="inferred from homology"/>